<proteinExistence type="predicted"/>
<evidence type="ECO:0000313" key="2">
    <source>
        <dbReference type="EMBL" id="PSJ93860.1"/>
    </source>
</evidence>
<dbReference type="OrthoDB" id="2938309at2"/>
<dbReference type="Proteomes" id="UP000240419">
    <property type="component" value="Unassembled WGS sequence"/>
</dbReference>
<comment type="caution">
    <text evidence="2">The sequence shown here is derived from an EMBL/GenBank/DDBJ whole genome shotgun (WGS) entry which is preliminary data.</text>
</comment>
<evidence type="ECO:0000256" key="1">
    <source>
        <dbReference type="SAM" id="MobiDB-lite"/>
    </source>
</evidence>
<sequence length="89" mass="10493">MKKQKDELLTDFVDTNQKYRKVVHAVIAQWVKDYKTGKIVINSVRDLHLLMKMEQELQKSIAADTKRIEDKQGRHAGEERQMTMYDDGQ</sequence>
<accession>A0A2P7V3T6</accession>
<name>A0A2P7V3T6_9BACL</name>
<protein>
    <submittedName>
        <fullName evidence="2">Uncharacterized protein</fullName>
    </submittedName>
</protein>
<keyword evidence="3" id="KW-1185">Reference proteome</keyword>
<dbReference type="AlphaFoldDB" id="A0A2P7V3T6"/>
<feature type="compositionally biased region" description="Basic and acidic residues" evidence="1">
    <location>
        <begin position="64"/>
        <end position="81"/>
    </location>
</feature>
<reference evidence="2 3" key="1">
    <citation type="submission" date="2018-03" db="EMBL/GenBank/DDBJ databases">
        <title>Brevisbacillus phylogenomics.</title>
        <authorList>
            <person name="Dunlap C."/>
        </authorList>
    </citation>
    <scope>NUCLEOTIDE SEQUENCE [LARGE SCALE GENOMIC DNA]</scope>
    <source>
        <strain evidence="2 3">NRRL NRS-1210</strain>
    </source>
</reference>
<organism evidence="2 3">
    <name type="scientific">Brevibacillus fortis</name>
    <dbReference type="NCBI Taxonomy" id="2126352"/>
    <lineage>
        <taxon>Bacteria</taxon>
        <taxon>Bacillati</taxon>
        <taxon>Bacillota</taxon>
        <taxon>Bacilli</taxon>
        <taxon>Bacillales</taxon>
        <taxon>Paenibacillaceae</taxon>
        <taxon>Brevibacillus</taxon>
    </lineage>
</organism>
<dbReference type="EMBL" id="PXZM01000026">
    <property type="protein sequence ID" value="PSJ93860.1"/>
    <property type="molecule type" value="Genomic_DNA"/>
</dbReference>
<gene>
    <name evidence="2" type="ORF">C7R93_16895</name>
</gene>
<dbReference type="RefSeq" id="WP_106839917.1">
    <property type="nucleotide sequence ID" value="NZ_JBCNIW010000053.1"/>
</dbReference>
<feature type="region of interest" description="Disordered" evidence="1">
    <location>
        <begin position="64"/>
        <end position="89"/>
    </location>
</feature>
<evidence type="ECO:0000313" key="3">
    <source>
        <dbReference type="Proteomes" id="UP000240419"/>
    </source>
</evidence>